<dbReference type="InterPro" id="IPR048098">
    <property type="entry name" value="MobB"/>
</dbReference>
<dbReference type="Proteomes" id="UP000199592">
    <property type="component" value="Unassembled WGS sequence"/>
</dbReference>
<dbReference type="InterPro" id="IPR043766">
    <property type="entry name" value="BfmA-like"/>
</dbReference>
<dbReference type="AlphaFoldDB" id="A0A1H2XT82"/>
<accession>A0A1H2XT82</accession>
<evidence type="ECO:0000313" key="1">
    <source>
        <dbReference type="EMBL" id="SDW96041.1"/>
    </source>
</evidence>
<dbReference type="NCBIfam" id="NF041495">
    <property type="entry name" value="MobB_relaxase"/>
    <property type="match status" value="1"/>
</dbReference>
<organism evidence="1 2">
    <name type="scientific">Flagellimonas zhangzhouensis</name>
    <dbReference type="NCBI Taxonomy" id="1073328"/>
    <lineage>
        <taxon>Bacteria</taxon>
        <taxon>Pseudomonadati</taxon>
        <taxon>Bacteroidota</taxon>
        <taxon>Flavobacteriia</taxon>
        <taxon>Flavobacteriales</taxon>
        <taxon>Flavobacteriaceae</taxon>
        <taxon>Flagellimonas</taxon>
    </lineage>
</organism>
<dbReference type="OrthoDB" id="1404627at2"/>
<proteinExistence type="predicted"/>
<dbReference type="STRING" id="1073328.SAMN05216294_2820"/>
<dbReference type="Pfam" id="PF18976">
    <property type="entry name" value="DUF5712"/>
    <property type="match status" value="1"/>
</dbReference>
<keyword evidence="2" id="KW-1185">Reference proteome</keyword>
<dbReference type="EMBL" id="FNMY01000004">
    <property type="protein sequence ID" value="SDW96041.1"/>
    <property type="molecule type" value="Genomic_DNA"/>
</dbReference>
<dbReference type="RefSeq" id="WP_090297868.1">
    <property type="nucleotide sequence ID" value="NZ_FNKI01000003.1"/>
</dbReference>
<sequence length="340" mass="39169">MYLTISAQKMGSTYNSSVGNYVDYLEKENEDRLPEQREEFFDQENNSVSPQTVIDEIDANTAKLRQKDPKFYSIVVSPNKRELQAIGNDPNMLREYTRKLMEDYAKSFHRNQEVKAENLKYFAKIEHERTFRGFDRQVQENAPYRGEIARLRNEIRKVERGESIGNVNELEKRIKEQERLAPHKQNGQLVAAGMQKEGPQTHIHIIVSRRDVTNTYTLSPMAKHKASEVELNGKTVKRGFDRDSFYQAAEKTFDRTTGFKRNYVESYVGRKAHAKEPGKFFAKVMALPTKEKDMAFKLLKTMGVKAPSIPTNKVQMAAKIIKTLARVIDKARGTGEDMGY</sequence>
<protein>
    <recommendedName>
        <fullName evidence="3">Mobilization protein</fullName>
    </recommendedName>
</protein>
<reference evidence="2" key="1">
    <citation type="submission" date="2016-10" db="EMBL/GenBank/DDBJ databases">
        <authorList>
            <person name="Varghese N."/>
            <person name="Submissions S."/>
        </authorList>
    </citation>
    <scope>NUCLEOTIDE SEQUENCE [LARGE SCALE GENOMIC DNA]</scope>
    <source>
        <strain evidence="2">DSM 25030</strain>
    </source>
</reference>
<evidence type="ECO:0000313" key="2">
    <source>
        <dbReference type="Proteomes" id="UP000199592"/>
    </source>
</evidence>
<name>A0A1H2XT82_9FLAO</name>
<gene>
    <name evidence="1" type="ORF">SAMN04487892_2812</name>
</gene>
<evidence type="ECO:0008006" key="3">
    <source>
        <dbReference type="Google" id="ProtNLM"/>
    </source>
</evidence>